<dbReference type="AlphaFoldDB" id="A0A381PEC0"/>
<organism evidence="1">
    <name type="scientific">marine metagenome</name>
    <dbReference type="NCBI Taxonomy" id="408172"/>
    <lineage>
        <taxon>unclassified sequences</taxon>
        <taxon>metagenomes</taxon>
        <taxon>ecological metagenomes</taxon>
    </lineage>
</organism>
<accession>A0A381PEC0</accession>
<sequence length="457" mass="52183">MRIFLSISTAVCLSSLVISPTAAQRLTTEEVRGALEEIRSEVLNLQFDYGRLDRRMLEPLEQFSQQLIDVGLYNEAHEVLDQVIQIIRVSEGLYSQSQFPFIIKRIETFGNQGNWVEARELMEHVTWLLNRRENTISASLLDSMLKLVDIHLWGVASDHVSLQSYHFRQAERLNSIAVRVSRFALEPEDSRLPEFIYKQVLQEYLQSVAVEAQGKTSISLRRYSNRGLALTRRDARTASYFSGLYKLAELYALFERRDQPDLEGMAMAEIYLGDWQVLFGNSEAAARSYTRANQQFLDAGIDQGKINQAFAEPKLLPALNFVSSWEQAQATLDSPENGLSIDGVVSNFSFRQWSAQFPYSIAPVGYGRDVIPETDREYAMFSFNLVGLEERSRWYRGRLKKDVSSPRDLELLSINSSQPVSRRELENSIQNLNFRPKLEGGVPQLANATLFYQFAGE</sequence>
<proteinExistence type="predicted"/>
<dbReference type="EMBL" id="UINC01000955">
    <property type="protein sequence ID" value="SUZ65270.1"/>
    <property type="molecule type" value="Genomic_DNA"/>
</dbReference>
<evidence type="ECO:0000313" key="1">
    <source>
        <dbReference type="EMBL" id="SUZ65270.1"/>
    </source>
</evidence>
<protein>
    <submittedName>
        <fullName evidence="1">Uncharacterized protein</fullName>
    </submittedName>
</protein>
<name>A0A381PEC0_9ZZZZ</name>
<reference evidence="1" key="1">
    <citation type="submission" date="2018-05" db="EMBL/GenBank/DDBJ databases">
        <authorList>
            <person name="Lanie J.A."/>
            <person name="Ng W.-L."/>
            <person name="Kazmierczak K.M."/>
            <person name="Andrzejewski T.M."/>
            <person name="Davidsen T.M."/>
            <person name="Wayne K.J."/>
            <person name="Tettelin H."/>
            <person name="Glass J.I."/>
            <person name="Rusch D."/>
            <person name="Podicherti R."/>
            <person name="Tsui H.-C.T."/>
            <person name="Winkler M.E."/>
        </authorList>
    </citation>
    <scope>NUCLEOTIDE SEQUENCE</scope>
</reference>
<gene>
    <name evidence="1" type="ORF">METZ01_LOCUS18124</name>
</gene>